<sequence length="1136" mass="118804">MLIVACTGLVAAKEIVAETVIDVPMDGTTVPVGIFGQNMNNLDTFTVDIYYDQTVMGFVNENRSYRPDRDWGGTVTNPAPGRVRAVFYANDITEGLFGNSSLFGLNCQALTNNGSSTILTVTIIETQEARTPVVYTAVNGLFRTKDEVPPTITITSPANGATVPQDVTVTATITDVGGVDQSTINVTVGGVALVNPTITPIAGGYTVTGTRNNVPIGPAAVVVSASDLAGNPASVTHNVTVAQSGISFNPDIDGTFTNATQPVIKADYVQVTGTTVKMFLNNVNVTGQATLTPSSPTAGSIELNYAAYGPLADAQYTVVVNGTSSLPGGGELTATETFTKDTIAPVVVINSIADSDGDGYPEAQETLTFAYTVTDANPVRVWIDQASSTTFPSSNLVYGVAQGNTRGNRNAVVYAVDAAGNVGQSTQFHLYNNYLAYINETSAGTFAGLDLNKTAVYNIFDVPVAQAVTLSGQAGLMQRPDMGVLQKTITAGSGVVVDNRGNDPIDPAAIQDGIPYFINPTGTMNYAVTVPNIDRATLIIGKANSSMIDQILRGARPSRSTIEEMLSKDTIVIYGKSGAVYGFEGVRIDNAGQAQRIPQFIKGDGITFSTDLKTMIAANYINLSAGFNTATATPELGLPITWIGPGEYVLLAMCLDGPDDRVSAITLMPFIVTEQASQFTTSAATYPIGDPVVVNWGGAQPQNIAGILIRDGSTYTGNVTVDLTSLGASSLKSMYLLGDGNQTVKKLIDRANIYISEGYGNAHNATNNNSLSIPTTGLIAGSFTVHMVVENNGNLTSYGSTTVTLADATTLTANFTGTPRTGTTQITTQFTDLSTGGTAPYTYHWQYNRNNAGWVNFTTPNAQNPSQTFGIGAYSIRLNVTDAASNTATKTETNYINVAQTGGGGGGGGGVPTTQETVGSASLLANSLGMLLQSYIVDSPSGVAKLNLNRNTIALDQDGNPLGSVSIDDLPAGSVPSVPGGSVFSFAGYAVTCSPAGATFSPGAQLNFEFTQAQWDALMAQAEQDPSILSVKWYNSETGSWESVQTTVNPTTRTVSAQITHFSIFALFTDTEAAIPVVTPTVTPTIPPVTPTETVPPTTPVTPVEPAAFPWTYVIIGVIIIILIAGGAYYYTTKQS</sequence>
<evidence type="ECO:0000256" key="1">
    <source>
        <dbReference type="SAM" id="Phobius"/>
    </source>
</evidence>
<keyword evidence="1" id="KW-0472">Membrane</keyword>
<reference evidence="3 4" key="1">
    <citation type="submission" date="2019-08" db="EMBL/GenBank/DDBJ databases">
        <authorList>
            <person name="Chen S.-C."/>
            <person name="Lai M.-C."/>
            <person name="You Y.-T."/>
        </authorList>
    </citation>
    <scope>NUCLEOTIDE SEQUENCE [LARGE SCALE GENOMIC DNA]</scope>
    <source>
        <strain evidence="3 4">P2F9704a</strain>
    </source>
</reference>
<evidence type="ECO:0000259" key="2">
    <source>
        <dbReference type="PROSITE" id="PS50093"/>
    </source>
</evidence>
<dbReference type="InterPro" id="IPR013783">
    <property type="entry name" value="Ig-like_fold"/>
</dbReference>
<keyword evidence="1" id="KW-0812">Transmembrane</keyword>
<dbReference type="RefSeq" id="WP_255331659.1">
    <property type="nucleotide sequence ID" value="NZ_VOTZ01000002.1"/>
</dbReference>
<protein>
    <recommendedName>
        <fullName evidence="2">PKD domain-containing protein</fullName>
    </recommendedName>
</protein>
<dbReference type="InterPro" id="IPR022409">
    <property type="entry name" value="PKD/Chitinase_dom"/>
</dbReference>
<comment type="caution">
    <text evidence="3">The sequence shown here is derived from an EMBL/GenBank/DDBJ whole genome shotgun (WGS) entry which is preliminary data.</text>
</comment>
<keyword evidence="4" id="KW-1185">Reference proteome</keyword>
<organism evidence="3 4">
    <name type="scientific">Methanocalculus taiwanensis</name>
    <dbReference type="NCBI Taxonomy" id="106207"/>
    <lineage>
        <taxon>Archaea</taxon>
        <taxon>Methanobacteriati</taxon>
        <taxon>Methanobacteriota</taxon>
        <taxon>Stenosarchaea group</taxon>
        <taxon>Methanomicrobia</taxon>
        <taxon>Methanomicrobiales</taxon>
        <taxon>Methanocalculaceae</taxon>
        <taxon>Methanocalculus</taxon>
    </lineage>
</organism>
<proteinExistence type="predicted"/>
<feature type="domain" description="PKD" evidence="2">
    <location>
        <begin position="811"/>
        <end position="903"/>
    </location>
</feature>
<dbReference type="Proteomes" id="UP001524383">
    <property type="component" value="Unassembled WGS sequence"/>
</dbReference>
<dbReference type="PROSITE" id="PS50093">
    <property type="entry name" value="PKD"/>
    <property type="match status" value="1"/>
</dbReference>
<feature type="transmembrane region" description="Helical" evidence="1">
    <location>
        <begin position="1111"/>
        <end position="1131"/>
    </location>
</feature>
<evidence type="ECO:0000313" key="3">
    <source>
        <dbReference type="EMBL" id="MCQ1537749.1"/>
    </source>
</evidence>
<dbReference type="SUPFAM" id="SSF49299">
    <property type="entry name" value="PKD domain"/>
    <property type="match status" value="1"/>
</dbReference>
<name>A0ABD4TIY4_9EURY</name>
<dbReference type="SMART" id="SM00089">
    <property type="entry name" value="PKD"/>
    <property type="match status" value="1"/>
</dbReference>
<gene>
    <name evidence="3" type="ORF">FTO68_01915</name>
</gene>
<dbReference type="EMBL" id="VOTZ01000002">
    <property type="protein sequence ID" value="MCQ1537749.1"/>
    <property type="molecule type" value="Genomic_DNA"/>
</dbReference>
<dbReference type="Gene3D" id="2.60.40.10">
    <property type="entry name" value="Immunoglobulins"/>
    <property type="match status" value="2"/>
</dbReference>
<evidence type="ECO:0000313" key="4">
    <source>
        <dbReference type="Proteomes" id="UP001524383"/>
    </source>
</evidence>
<dbReference type="InterPro" id="IPR035986">
    <property type="entry name" value="PKD_dom_sf"/>
</dbReference>
<accession>A0ABD4TIY4</accession>
<dbReference type="AlphaFoldDB" id="A0ABD4TIY4"/>
<keyword evidence="1" id="KW-1133">Transmembrane helix</keyword>
<dbReference type="InterPro" id="IPR000601">
    <property type="entry name" value="PKD_dom"/>
</dbReference>